<proteinExistence type="predicted"/>
<evidence type="ECO:0000313" key="2">
    <source>
        <dbReference type="Proteomes" id="UP000075683"/>
    </source>
</evidence>
<evidence type="ECO:0000313" key="1">
    <source>
        <dbReference type="EMBL" id="KYD19184.1"/>
    </source>
</evidence>
<sequence length="62" mass="7534">MLLFSLRHILCEKRGRVWGKHPWTGGKKIRKKFECVPFYGIFSFVTFRLPLYYQKFGSCFRK</sequence>
<name>A0A150M3K9_9BACI</name>
<accession>A0A150M3K9</accession>
<organism evidence="1 2">
    <name type="scientific">Caldibacillus debilis</name>
    <dbReference type="NCBI Taxonomy" id="301148"/>
    <lineage>
        <taxon>Bacteria</taxon>
        <taxon>Bacillati</taxon>
        <taxon>Bacillota</taxon>
        <taxon>Bacilli</taxon>
        <taxon>Bacillales</taxon>
        <taxon>Bacillaceae</taxon>
        <taxon>Caldibacillus</taxon>
    </lineage>
</organism>
<dbReference type="Proteomes" id="UP000075683">
    <property type="component" value="Unassembled WGS sequence"/>
</dbReference>
<dbReference type="EMBL" id="LQYT01000043">
    <property type="protein sequence ID" value="KYD19184.1"/>
    <property type="molecule type" value="Genomic_DNA"/>
</dbReference>
<dbReference type="AlphaFoldDB" id="A0A150M3K9"/>
<protein>
    <submittedName>
        <fullName evidence="1">Uncharacterized protein</fullName>
    </submittedName>
</protein>
<comment type="caution">
    <text evidence="1">The sequence shown here is derived from an EMBL/GenBank/DDBJ whole genome shotgun (WGS) entry which is preliminary data.</text>
</comment>
<reference evidence="1 2" key="1">
    <citation type="submission" date="2016-01" db="EMBL/GenBank/DDBJ databases">
        <title>Draft Genome Sequences of Seven Thermophilic Sporeformers Isolated from Foods.</title>
        <authorList>
            <person name="Berendsen E.M."/>
            <person name="Wells-Bennik M.H."/>
            <person name="Krawcyk A.O."/>
            <person name="De Jong A."/>
            <person name="Holsappel S."/>
            <person name="Eijlander R.T."/>
            <person name="Kuipers O.P."/>
        </authorList>
    </citation>
    <scope>NUCLEOTIDE SEQUENCE [LARGE SCALE GENOMIC DNA]</scope>
    <source>
        <strain evidence="1 2">B4135</strain>
    </source>
</reference>
<gene>
    <name evidence="1" type="ORF">B4135_2108</name>
</gene>